<dbReference type="PANTHER" id="PTHR10977">
    <property type="entry name" value="DIPHOSPHOMEVALONATE DECARBOXYLASE"/>
    <property type="match status" value="1"/>
</dbReference>
<dbReference type="NCBIfam" id="TIGR01240">
    <property type="entry name" value="mevDPdecarb"/>
    <property type="match status" value="1"/>
</dbReference>
<evidence type="ECO:0000256" key="4">
    <source>
        <dbReference type="ARBA" id="ARBA00022741"/>
    </source>
</evidence>
<gene>
    <name evidence="10" type="primary">mvaD</name>
    <name evidence="10" type="ORF">GCM10010361_29230</name>
</gene>
<dbReference type="InterPro" id="IPR036554">
    <property type="entry name" value="GHMP_kinase_C_sf"/>
</dbReference>
<proteinExistence type="inferred from homology"/>
<accession>A0ABP3JW12</accession>
<dbReference type="SUPFAM" id="SSF55060">
    <property type="entry name" value="GHMP Kinase, C-terminal domain"/>
    <property type="match status" value="1"/>
</dbReference>
<evidence type="ECO:0000313" key="11">
    <source>
        <dbReference type="Proteomes" id="UP001500909"/>
    </source>
</evidence>
<evidence type="ECO:0000256" key="7">
    <source>
        <dbReference type="ARBA" id="ARBA00023239"/>
    </source>
</evidence>
<dbReference type="RefSeq" id="WP_346095365.1">
    <property type="nucleotide sequence ID" value="NZ_BAAABY010000023.1"/>
</dbReference>
<keyword evidence="4" id="KW-0547">Nucleotide-binding</keyword>
<evidence type="ECO:0000256" key="2">
    <source>
        <dbReference type="ARBA" id="ARBA00012296"/>
    </source>
</evidence>
<dbReference type="InterPro" id="IPR014721">
    <property type="entry name" value="Ribsml_uS5_D2-typ_fold_subgr"/>
</dbReference>
<feature type="domain" description="Mvd1 C-terminal" evidence="8">
    <location>
        <begin position="188"/>
        <end position="311"/>
    </location>
</feature>
<evidence type="ECO:0000256" key="6">
    <source>
        <dbReference type="ARBA" id="ARBA00023098"/>
    </source>
</evidence>
<dbReference type="InterPro" id="IPR053859">
    <property type="entry name" value="MVD-like_N"/>
</dbReference>
<dbReference type="PIRSF" id="PIRSF015950">
    <property type="entry name" value="Mev_P_decrbx"/>
    <property type="match status" value="1"/>
</dbReference>
<keyword evidence="6" id="KW-0443">Lipid metabolism</keyword>
<dbReference type="PANTHER" id="PTHR10977:SF3">
    <property type="entry name" value="DIPHOSPHOMEVALONATE DECARBOXYLASE"/>
    <property type="match status" value="1"/>
</dbReference>
<dbReference type="InterPro" id="IPR020568">
    <property type="entry name" value="Ribosomal_Su5_D2-typ_SF"/>
</dbReference>
<dbReference type="Proteomes" id="UP001500909">
    <property type="component" value="Unassembled WGS sequence"/>
</dbReference>
<organism evidence="10 11">
    <name type="scientific">Streptomyces olivaceiscleroticus</name>
    <dbReference type="NCBI Taxonomy" id="68245"/>
    <lineage>
        <taxon>Bacteria</taxon>
        <taxon>Bacillati</taxon>
        <taxon>Actinomycetota</taxon>
        <taxon>Actinomycetes</taxon>
        <taxon>Kitasatosporales</taxon>
        <taxon>Streptomycetaceae</taxon>
        <taxon>Streptomyces</taxon>
    </lineage>
</organism>
<comment type="similarity">
    <text evidence="1">Belongs to the diphosphomevalonate decarboxylase family.</text>
</comment>
<dbReference type="InterPro" id="IPR029765">
    <property type="entry name" value="Mev_diP_decarb"/>
</dbReference>
<dbReference type="Pfam" id="PF18376">
    <property type="entry name" value="MDD_C"/>
    <property type="match status" value="1"/>
</dbReference>
<dbReference type="EMBL" id="BAAABY010000023">
    <property type="protein sequence ID" value="GAA0463491.1"/>
    <property type="molecule type" value="Genomic_DNA"/>
</dbReference>
<reference evidence="11" key="1">
    <citation type="journal article" date="2019" name="Int. J. Syst. Evol. Microbiol.">
        <title>The Global Catalogue of Microorganisms (GCM) 10K type strain sequencing project: providing services to taxonomists for standard genome sequencing and annotation.</title>
        <authorList>
            <consortium name="The Broad Institute Genomics Platform"/>
            <consortium name="The Broad Institute Genome Sequencing Center for Infectious Disease"/>
            <person name="Wu L."/>
            <person name="Ma J."/>
        </authorList>
    </citation>
    <scope>NUCLEOTIDE SEQUENCE [LARGE SCALE GENOMIC DNA]</scope>
    <source>
        <strain evidence="11">JCM 4805</strain>
    </source>
</reference>
<dbReference type="Gene3D" id="3.30.230.10">
    <property type="match status" value="1"/>
</dbReference>
<evidence type="ECO:0000259" key="8">
    <source>
        <dbReference type="Pfam" id="PF18376"/>
    </source>
</evidence>
<evidence type="ECO:0000256" key="1">
    <source>
        <dbReference type="ARBA" id="ARBA00008831"/>
    </source>
</evidence>
<sequence>MTSLLPATAVAHPNIALVKYWGKRDEHLMLPCADSVSMTLDVYPTTTTVQLRPDATNDVVIMDGRFLRGESSQRVTRFLDLVRTQADSRDRVLVDSRNTAPVGVGLASSSAGFAALALAASKAFQLSLDHRALSRLARRGSGSAARSVFGGFVHWHAGTDYAPDPDFASYAEPVTDTRLDLALLAVLLDTAPKPVSSREAMRRTMTTSPAFHRWLAATRTDTALMRGALRAGDVQAVGEIAERNAMGMHAAMEAAVPPVVYRTSASHHVLRQVRRLRAAGERMWATMDAGPNVKVLCLPGDAARLADQLRRLSHRPVLVARSGPGATLHRGEAR</sequence>
<feature type="domain" description="Diphosphomevalonate decarboxylase-like N-terminal" evidence="9">
    <location>
        <begin position="11"/>
        <end position="160"/>
    </location>
</feature>
<keyword evidence="11" id="KW-1185">Reference proteome</keyword>
<keyword evidence="3" id="KW-0444">Lipid biosynthesis</keyword>
<dbReference type="Pfam" id="PF22700">
    <property type="entry name" value="MVD-like_N"/>
    <property type="match status" value="1"/>
</dbReference>
<dbReference type="InterPro" id="IPR041431">
    <property type="entry name" value="Mvd1_C"/>
</dbReference>
<dbReference type="EC" id="4.1.1.33" evidence="2"/>
<keyword evidence="5" id="KW-0067">ATP-binding</keyword>
<evidence type="ECO:0000256" key="5">
    <source>
        <dbReference type="ARBA" id="ARBA00022840"/>
    </source>
</evidence>
<keyword evidence="7" id="KW-0456">Lyase</keyword>
<evidence type="ECO:0000259" key="9">
    <source>
        <dbReference type="Pfam" id="PF22700"/>
    </source>
</evidence>
<evidence type="ECO:0000313" key="10">
    <source>
        <dbReference type="EMBL" id="GAA0463491.1"/>
    </source>
</evidence>
<dbReference type="InterPro" id="IPR005935">
    <property type="entry name" value="Mev_decarb"/>
</dbReference>
<evidence type="ECO:0000256" key="3">
    <source>
        <dbReference type="ARBA" id="ARBA00022516"/>
    </source>
</evidence>
<name>A0ABP3JW12_9ACTN</name>
<comment type="caution">
    <text evidence="10">The sequence shown here is derived from an EMBL/GenBank/DDBJ whole genome shotgun (WGS) entry which is preliminary data.</text>
</comment>
<protein>
    <recommendedName>
        <fullName evidence="2">diphosphomevalonate decarboxylase</fullName>
        <ecNumber evidence="2">4.1.1.33</ecNumber>
    </recommendedName>
</protein>
<dbReference type="SUPFAM" id="SSF54211">
    <property type="entry name" value="Ribosomal protein S5 domain 2-like"/>
    <property type="match status" value="1"/>
</dbReference>
<dbReference type="Gene3D" id="3.30.70.890">
    <property type="entry name" value="GHMP kinase, C-terminal domain"/>
    <property type="match status" value="1"/>
</dbReference>